<feature type="region of interest" description="Disordered" evidence="1">
    <location>
        <begin position="602"/>
        <end position="664"/>
    </location>
</feature>
<dbReference type="InterPro" id="IPR032675">
    <property type="entry name" value="LRR_dom_sf"/>
</dbReference>
<organism evidence="2 3">
    <name type="scientific">Podospora didyma</name>
    <dbReference type="NCBI Taxonomy" id="330526"/>
    <lineage>
        <taxon>Eukaryota</taxon>
        <taxon>Fungi</taxon>
        <taxon>Dikarya</taxon>
        <taxon>Ascomycota</taxon>
        <taxon>Pezizomycotina</taxon>
        <taxon>Sordariomycetes</taxon>
        <taxon>Sordariomycetidae</taxon>
        <taxon>Sordariales</taxon>
        <taxon>Podosporaceae</taxon>
        <taxon>Podospora</taxon>
    </lineage>
</organism>
<reference evidence="2" key="2">
    <citation type="submission" date="2023-06" db="EMBL/GenBank/DDBJ databases">
        <authorList>
            <consortium name="Lawrence Berkeley National Laboratory"/>
            <person name="Haridas S."/>
            <person name="Hensen N."/>
            <person name="Bonometti L."/>
            <person name="Westerberg I."/>
            <person name="Brannstrom I.O."/>
            <person name="Guillou S."/>
            <person name="Cros-Aarteil S."/>
            <person name="Calhoun S."/>
            <person name="Kuo A."/>
            <person name="Mondo S."/>
            <person name="Pangilinan J."/>
            <person name="Riley R."/>
            <person name="LaButti K."/>
            <person name="Andreopoulos B."/>
            <person name="Lipzen A."/>
            <person name="Chen C."/>
            <person name="Yanf M."/>
            <person name="Daum C."/>
            <person name="Ng V."/>
            <person name="Clum A."/>
            <person name="Steindorff A."/>
            <person name="Ohm R."/>
            <person name="Martin F."/>
            <person name="Silar P."/>
            <person name="Natvig D."/>
            <person name="Lalanne C."/>
            <person name="Gautier V."/>
            <person name="Ament-velasquez S.L."/>
            <person name="Kruys A."/>
            <person name="Hutchinson M.I."/>
            <person name="Powell A.J."/>
            <person name="Barry K."/>
            <person name="Miller A.N."/>
            <person name="Grigoriev I.V."/>
            <person name="Debuchy R."/>
            <person name="Gladieux P."/>
            <person name="Thoren M.H."/>
            <person name="Johannesson H."/>
        </authorList>
    </citation>
    <scope>NUCLEOTIDE SEQUENCE</scope>
    <source>
        <strain evidence="2">CBS 232.78</strain>
    </source>
</reference>
<comment type="caution">
    <text evidence="2">The sequence shown here is derived from an EMBL/GenBank/DDBJ whole genome shotgun (WGS) entry which is preliminary data.</text>
</comment>
<evidence type="ECO:0000256" key="1">
    <source>
        <dbReference type="SAM" id="MobiDB-lite"/>
    </source>
</evidence>
<dbReference type="AlphaFoldDB" id="A0AAE0NTK6"/>
<feature type="compositionally biased region" description="Polar residues" evidence="1">
    <location>
        <begin position="649"/>
        <end position="662"/>
    </location>
</feature>
<gene>
    <name evidence="2" type="ORF">B0H63DRAFT_470121</name>
</gene>
<evidence type="ECO:0000313" key="3">
    <source>
        <dbReference type="Proteomes" id="UP001285441"/>
    </source>
</evidence>
<evidence type="ECO:0008006" key="4">
    <source>
        <dbReference type="Google" id="ProtNLM"/>
    </source>
</evidence>
<dbReference type="Gene3D" id="3.80.10.10">
    <property type="entry name" value="Ribonuclease Inhibitor"/>
    <property type="match status" value="2"/>
</dbReference>
<feature type="compositionally biased region" description="Low complexity" evidence="1">
    <location>
        <begin position="606"/>
        <end position="628"/>
    </location>
</feature>
<evidence type="ECO:0000313" key="2">
    <source>
        <dbReference type="EMBL" id="KAK3387478.1"/>
    </source>
</evidence>
<keyword evidence="3" id="KW-1185">Reference proteome</keyword>
<sequence length="836" mass="92666">MAHPPSYQDATRKLDWLEIVAPYAHARDYARLCLVSKRFHRHFAPRLWNDPLTAANTLLLNRDNDLEWYYHFLEHVKDVRAATCALVTCLDLRGLGGRPASAEFSLDFSGPSLTATLRRLPAAFPRLRSILLDGHPDVDAGALVVASPSSVPPTFEPPLLLSIPHCQIKLPTAFFESAYVTGLVYLDVSDMSGSLKAPLTQLVLSSANLPRLRILKAQGREMDDATALLLFQAFGDQLWSLDLSRNNLTDRGLSFMCEWAFSRHSLRSDQTSGERFEVEGALSFCPGDDSEPFRSFCFVKESPWSATYSHPQRYLVDAPVYTRDVQGPTPQGIPCPVRLNGRVKIRDDSASSIQKILSANSMHLIPQLEEHVHDLDICQGHGGITHLYLNENNISAQAVVQMIRSTTGQLEHLDCDSMFLHGPSGSLPKWMPRTAKLSGILGAAHLFRPLFSSNLQVLRIHHSLVTQLPSLETDDLPTIANLWLAETFLLPKAELAYPEAFVPDMNPRLQSLTLTRIPRYSTGRVIEKLIGFLKLASVQERAIQDAQVSTRRGPFLLLGLRRIRLEFEHDPSEELAEFSDSLELGVPINSVTQEFSFFGNSGGWGSSPTTESSTPTITSNNTGSGKNSNKSHRTPPTSVERHTGGGRQPHSSVSELSENGQESGRLVELHHPETDSQSGLDFSVSGWTCGGGRGGGDGKSRRTTAVHEYLSFLRDRDLHTAAGTNRTPPEPASPNHVAAGCPPGSYIFTAAWDAILFSDCQSMRKPTRLELEGMRDVVGAIKAYRLETRRAFDTARRMNGRSGMPLLGEPHFHWSGRLEVSMKDTMAHYHASRYWR</sequence>
<accession>A0AAE0NTK6</accession>
<protein>
    <recommendedName>
        <fullName evidence="4">F-box domain-containing protein</fullName>
    </recommendedName>
</protein>
<name>A0AAE0NTK6_9PEZI</name>
<dbReference type="SUPFAM" id="SSF52047">
    <property type="entry name" value="RNI-like"/>
    <property type="match status" value="1"/>
</dbReference>
<dbReference type="Proteomes" id="UP001285441">
    <property type="component" value="Unassembled WGS sequence"/>
</dbReference>
<reference evidence="2" key="1">
    <citation type="journal article" date="2023" name="Mol. Phylogenet. Evol.">
        <title>Genome-scale phylogeny and comparative genomics of the fungal order Sordariales.</title>
        <authorList>
            <person name="Hensen N."/>
            <person name="Bonometti L."/>
            <person name="Westerberg I."/>
            <person name="Brannstrom I.O."/>
            <person name="Guillou S."/>
            <person name="Cros-Aarteil S."/>
            <person name="Calhoun S."/>
            <person name="Haridas S."/>
            <person name="Kuo A."/>
            <person name="Mondo S."/>
            <person name="Pangilinan J."/>
            <person name="Riley R."/>
            <person name="LaButti K."/>
            <person name="Andreopoulos B."/>
            <person name="Lipzen A."/>
            <person name="Chen C."/>
            <person name="Yan M."/>
            <person name="Daum C."/>
            <person name="Ng V."/>
            <person name="Clum A."/>
            <person name="Steindorff A."/>
            <person name="Ohm R.A."/>
            <person name="Martin F."/>
            <person name="Silar P."/>
            <person name="Natvig D.O."/>
            <person name="Lalanne C."/>
            <person name="Gautier V."/>
            <person name="Ament-Velasquez S.L."/>
            <person name="Kruys A."/>
            <person name="Hutchinson M.I."/>
            <person name="Powell A.J."/>
            <person name="Barry K."/>
            <person name="Miller A.N."/>
            <person name="Grigoriev I.V."/>
            <person name="Debuchy R."/>
            <person name="Gladieux P."/>
            <person name="Hiltunen Thoren M."/>
            <person name="Johannesson H."/>
        </authorList>
    </citation>
    <scope>NUCLEOTIDE SEQUENCE</scope>
    <source>
        <strain evidence="2">CBS 232.78</strain>
    </source>
</reference>
<dbReference type="EMBL" id="JAULSW010000003">
    <property type="protein sequence ID" value="KAK3387478.1"/>
    <property type="molecule type" value="Genomic_DNA"/>
</dbReference>
<proteinExistence type="predicted"/>